<evidence type="ECO:0000256" key="10">
    <source>
        <dbReference type="ARBA" id="ARBA00023128"/>
    </source>
</evidence>
<dbReference type="InterPro" id="IPR036010">
    <property type="entry name" value="2Fe-2S_ferredoxin-like_sf"/>
</dbReference>
<evidence type="ECO:0000256" key="9">
    <source>
        <dbReference type="ARBA" id="ARBA00023098"/>
    </source>
</evidence>
<dbReference type="Proteomes" id="UP000295192">
    <property type="component" value="Unassembled WGS sequence"/>
</dbReference>
<dbReference type="PROSITE" id="PS00814">
    <property type="entry name" value="ADX"/>
    <property type="match status" value="1"/>
</dbReference>
<dbReference type="KEGG" id="dnv:108652541"/>
<comment type="similarity">
    <text evidence="2">Belongs to the adrenodoxin/putidaredoxin family.</text>
</comment>
<keyword evidence="9" id="KW-0443">Lipid metabolism</keyword>
<dbReference type="FunFam" id="3.10.20.30:FF:000013">
    <property type="entry name" value="Adrenodoxin, mitochondrial"/>
    <property type="match status" value="1"/>
</dbReference>
<evidence type="ECO:0000256" key="2">
    <source>
        <dbReference type="ARBA" id="ARBA00010914"/>
    </source>
</evidence>
<dbReference type="InterPro" id="IPR012675">
    <property type="entry name" value="Beta-grasp_dom_sf"/>
</dbReference>
<dbReference type="GO" id="GO:0140647">
    <property type="term" value="P:P450-containing electron transport chain"/>
    <property type="evidence" value="ECO:0007669"/>
    <property type="project" value="InterPro"/>
</dbReference>
<dbReference type="PRINTS" id="PR00355">
    <property type="entry name" value="ADRENODOXIN"/>
</dbReference>
<evidence type="ECO:0000256" key="8">
    <source>
        <dbReference type="ARBA" id="ARBA00023014"/>
    </source>
</evidence>
<dbReference type="OrthoDB" id="268593at2759"/>
<keyword evidence="17" id="KW-1185">Reference proteome</keyword>
<keyword evidence="10" id="KW-0496">Mitochondrion</keyword>
<reference evidence="16 17" key="1">
    <citation type="journal article" date="2019" name="J. Hered.">
        <title>An Improved Genome Assembly for Drosophila navojoa, the Basal Species in the mojavensis Cluster.</title>
        <authorList>
            <person name="Vanderlinde T."/>
            <person name="Dupim E.G."/>
            <person name="Nazario-Yepiz N.O."/>
            <person name="Carvalho A.B."/>
        </authorList>
    </citation>
    <scope>NUCLEOTIDE SEQUENCE [LARGE SCALE GENOMIC DNA]</scope>
    <source>
        <strain evidence="16">Navoj_Jal97</strain>
        <tissue evidence="16">Whole organism</tissue>
    </source>
</reference>
<evidence type="ECO:0000313" key="17">
    <source>
        <dbReference type="Proteomes" id="UP000295192"/>
    </source>
</evidence>
<dbReference type="CDD" id="cd00207">
    <property type="entry name" value="fer2"/>
    <property type="match status" value="1"/>
</dbReference>
<dbReference type="GO" id="GO:0005739">
    <property type="term" value="C:mitochondrion"/>
    <property type="evidence" value="ECO:0007669"/>
    <property type="project" value="UniProtKB-SubCell"/>
</dbReference>
<proteinExistence type="inferred from homology"/>
<keyword evidence="3" id="KW-0813">Transport</keyword>
<evidence type="ECO:0000256" key="3">
    <source>
        <dbReference type="ARBA" id="ARBA00022448"/>
    </source>
</evidence>
<evidence type="ECO:0000256" key="13">
    <source>
        <dbReference type="ARBA" id="ARBA00034078"/>
    </source>
</evidence>
<evidence type="ECO:0000256" key="14">
    <source>
        <dbReference type="ARBA" id="ARBA00054507"/>
    </source>
</evidence>
<dbReference type="GO" id="GO:0006694">
    <property type="term" value="P:steroid biosynthetic process"/>
    <property type="evidence" value="ECO:0007669"/>
    <property type="project" value="UniProtKB-KW"/>
</dbReference>
<keyword evidence="6" id="KW-0249">Electron transport</keyword>
<dbReference type="Gene3D" id="3.10.20.30">
    <property type="match status" value="1"/>
</dbReference>
<evidence type="ECO:0000313" key="16">
    <source>
        <dbReference type="EMBL" id="TDG50337.1"/>
    </source>
</evidence>
<dbReference type="OMA" id="NAYIRNC"/>
<dbReference type="Pfam" id="PF00111">
    <property type="entry name" value="Fer2"/>
    <property type="match status" value="1"/>
</dbReference>
<organism evidence="16 17">
    <name type="scientific">Drosophila navojoa</name>
    <name type="common">Fruit fly</name>
    <dbReference type="NCBI Taxonomy" id="7232"/>
    <lineage>
        <taxon>Eukaryota</taxon>
        <taxon>Metazoa</taxon>
        <taxon>Ecdysozoa</taxon>
        <taxon>Arthropoda</taxon>
        <taxon>Hexapoda</taxon>
        <taxon>Insecta</taxon>
        <taxon>Pterygota</taxon>
        <taxon>Neoptera</taxon>
        <taxon>Endopterygota</taxon>
        <taxon>Diptera</taxon>
        <taxon>Brachycera</taxon>
        <taxon>Muscomorpha</taxon>
        <taxon>Ephydroidea</taxon>
        <taxon>Drosophilidae</taxon>
        <taxon>Drosophila</taxon>
    </lineage>
</organism>
<comment type="function">
    <text evidence="14">Required for ecdysteroidogenesis in the prothoracic gland which is necessary for larval to pupal transition.</text>
</comment>
<dbReference type="EMBL" id="LSRL02000016">
    <property type="protein sequence ID" value="TDG50337.1"/>
    <property type="molecule type" value="Genomic_DNA"/>
</dbReference>
<protein>
    <recommendedName>
        <fullName evidence="15">2Fe-2S ferredoxin-type domain-containing protein</fullName>
    </recommendedName>
</protein>
<comment type="subcellular location">
    <subcellularLocation>
        <location evidence="1">Mitochondrion</location>
    </subcellularLocation>
</comment>
<evidence type="ECO:0000256" key="1">
    <source>
        <dbReference type="ARBA" id="ARBA00004173"/>
    </source>
</evidence>
<comment type="caution">
    <text evidence="16">The sequence shown here is derived from an EMBL/GenBank/DDBJ whole genome shotgun (WGS) entry which is preliminary data.</text>
</comment>
<dbReference type="GO" id="GO:0045998">
    <property type="term" value="P:positive regulation of ecdysteroid biosynthetic process"/>
    <property type="evidence" value="ECO:0007669"/>
    <property type="project" value="UniProtKB-ARBA"/>
</dbReference>
<feature type="domain" description="2Fe-2S ferredoxin-type" evidence="15">
    <location>
        <begin position="50"/>
        <end position="155"/>
    </location>
</feature>
<evidence type="ECO:0000256" key="11">
    <source>
        <dbReference type="ARBA" id="ARBA00023221"/>
    </source>
</evidence>
<dbReference type="PANTHER" id="PTHR23426">
    <property type="entry name" value="FERREDOXIN/ADRENODOXIN"/>
    <property type="match status" value="1"/>
</dbReference>
<sequence>MLVINTIRNAAKLSLRNAYIRNCLSNEIRAATNFTRTFSLGLALRQQDVVNVTFVRANGEKIKSSGKVGDSLLDVVVNNNVDLDGFGACEGTLTCSTCHLIFKEADYEKLPEKPGDEELDMLDLAYDLTDTSRLGCQITLTKDMDGLEVQVPATINDARAA</sequence>
<keyword evidence="11" id="KW-0753">Steroid metabolism</keyword>
<evidence type="ECO:0000256" key="7">
    <source>
        <dbReference type="ARBA" id="ARBA00023004"/>
    </source>
</evidence>
<keyword evidence="4" id="KW-0001">2Fe-2S</keyword>
<dbReference type="InterPro" id="IPR001041">
    <property type="entry name" value="2Fe-2S_ferredoxin-type"/>
</dbReference>
<dbReference type="GO" id="GO:0046872">
    <property type="term" value="F:metal ion binding"/>
    <property type="evidence" value="ECO:0007669"/>
    <property type="project" value="UniProtKB-KW"/>
</dbReference>
<comment type="cofactor">
    <cofactor evidence="13">
        <name>[2Fe-2S] cluster</name>
        <dbReference type="ChEBI" id="CHEBI:190135"/>
    </cofactor>
</comment>
<evidence type="ECO:0000256" key="6">
    <source>
        <dbReference type="ARBA" id="ARBA00022982"/>
    </source>
</evidence>
<dbReference type="AlphaFoldDB" id="A0A484BNI9"/>
<dbReference type="PROSITE" id="PS51085">
    <property type="entry name" value="2FE2S_FER_2"/>
    <property type="match status" value="1"/>
</dbReference>
<keyword evidence="8" id="KW-0411">Iron-sulfur</keyword>
<dbReference type="InterPro" id="IPR001055">
    <property type="entry name" value="Adrenodoxin-like"/>
</dbReference>
<name>A0A484BNI9_DRONA</name>
<evidence type="ECO:0000259" key="15">
    <source>
        <dbReference type="PROSITE" id="PS51085"/>
    </source>
</evidence>
<dbReference type="InterPro" id="IPR018298">
    <property type="entry name" value="Adrenodoxin_Fe-S_BS"/>
</dbReference>
<dbReference type="SUPFAM" id="SSF54292">
    <property type="entry name" value="2Fe-2S ferredoxin-like"/>
    <property type="match status" value="1"/>
</dbReference>
<dbReference type="GO" id="GO:0051537">
    <property type="term" value="F:2 iron, 2 sulfur cluster binding"/>
    <property type="evidence" value="ECO:0007669"/>
    <property type="project" value="UniProtKB-KW"/>
</dbReference>
<keyword evidence="7" id="KW-0408">Iron</keyword>
<evidence type="ECO:0000256" key="4">
    <source>
        <dbReference type="ARBA" id="ARBA00022714"/>
    </source>
</evidence>
<evidence type="ECO:0000256" key="12">
    <source>
        <dbReference type="ARBA" id="ARBA00023250"/>
    </source>
</evidence>
<dbReference type="GO" id="GO:0009055">
    <property type="term" value="F:electron transfer activity"/>
    <property type="evidence" value="ECO:0007669"/>
    <property type="project" value="TreeGrafter"/>
</dbReference>
<keyword evidence="5" id="KW-0479">Metal-binding</keyword>
<accession>A0A484BNI9</accession>
<dbReference type="STRING" id="7232.A0A484BNI9"/>
<gene>
    <name evidence="16" type="ORF">AWZ03_003242</name>
</gene>
<evidence type="ECO:0000256" key="5">
    <source>
        <dbReference type="ARBA" id="ARBA00022723"/>
    </source>
</evidence>
<keyword evidence="12" id="KW-0755">Steroidogenesis</keyword>
<dbReference type="PANTHER" id="PTHR23426:SF76">
    <property type="entry name" value="ADRENODOXIN-LIKE PROTEIN 2, MITOCHONDRIAL"/>
    <property type="match status" value="1"/>
</dbReference>